<dbReference type="InterPro" id="IPR006439">
    <property type="entry name" value="HAD-SF_hydro_IA"/>
</dbReference>
<dbReference type="NCBIfam" id="TIGR01549">
    <property type="entry name" value="HAD-SF-IA-v1"/>
    <property type="match status" value="1"/>
</dbReference>
<dbReference type="InterPro" id="IPR036412">
    <property type="entry name" value="HAD-like_sf"/>
</dbReference>
<dbReference type="NCBIfam" id="TIGR01509">
    <property type="entry name" value="HAD-SF-IA-v3"/>
    <property type="match status" value="1"/>
</dbReference>
<dbReference type="Gene3D" id="1.20.120.710">
    <property type="entry name" value="Haloacid dehalogenase hydrolase-like domain"/>
    <property type="match status" value="1"/>
</dbReference>
<dbReference type="InterPro" id="IPR041492">
    <property type="entry name" value="HAD_2"/>
</dbReference>
<reference evidence="4 5" key="1">
    <citation type="journal article" date="2019" name="Int. J. Syst. Evol. Microbiol.">
        <title>The Global Catalogue of Microorganisms (GCM) 10K type strain sequencing project: providing services to taxonomists for standard genome sequencing and annotation.</title>
        <authorList>
            <consortium name="The Broad Institute Genomics Platform"/>
            <consortium name="The Broad Institute Genome Sequencing Center for Infectious Disease"/>
            <person name="Wu L."/>
            <person name="Ma J."/>
        </authorList>
    </citation>
    <scope>NUCLEOTIDE SEQUENCE [LARGE SCALE GENOMIC DNA]</scope>
    <source>
        <strain evidence="4 5">JCM 4542</strain>
    </source>
</reference>
<keyword evidence="2" id="KW-0378">Hydrolase</keyword>
<dbReference type="EMBL" id="BAAASL010000015">
    <property type="protein sequence ID" value="GAA2720474.1"/>
    <property type="molecule type" value="Genomic_DNA"/>
</dbReference>
<sequence>MPDPVGLFDLDDTLIRRDEAFERWAAEFASAHRVPLEWLLKTDPAYSSRRMEFFELVKATFSVRSGVAELHAQYRRRMPELVEPDPQVCAMLTGLREAGWRLGVVTNGMVDNQTAKLRRAGLYDLVDAVVISDAVEIRKPDARIFHHALTRLGAKSGPHVVMVGDSLENDITGAHRAGLATVWVSHGRPLPGTGPRPHHTICAGNEAAAVLTERTAG</sequence>
<dbReference type="InterPro" id="IPR051400">
    <property type="entry name" value="HAD-like_hydrolase"/>
</dbReference>
<evidence type="ECO:0000256" key="3">
    <source>
        <dbReference type="ARBA" id="ARBA00022842"/>
    </source>
</evidence>
<dbReference type="SUPFAM" id="SSF56784">
    <property type="entry name" value="HAD-like"/>
    <property type="match status" value="1"/>
</dbReference>
<keyword evidence="5" id="KW-1185">Reference proteome</keyword>
<gene>
    <name evidence="4" type="primary">yjjG</name>
    <name evidence="4" type="ORF">GCM10010315_40980</name>
</gene>
<dbReference type="SFLD" id="SFLDS00003">
    <property type="entry name" value="Haloacid_Dehalogenase"/>
    <property type="match status" value="1"/>
</dbReference>
<dbReference type="PRINTS" id="PR00413">
    <property type="entry name" value="HADHALOGNASE"/>
</dbReference>
<dbReference type="RefSeq" id="WP_344436834.1">
    <property type="nucleotide sequence ID" value="NZ_BAAASL010000015.1"/>
</dbReference>
<dbReference type="Gene3D" id="3.40.50.1000">
    <property type="entry name" value="HAD superfamily/HAD-like"/>
    <property type="match status" value="1"/>
</dbReference>
<dbReference type="Pfam" id="PF13419">
    <property type="entry name" value="HAD_2"/>
    <property type="match status" value="1"/>
</dbReference>
<comment type="caution">
    <text evidence="4">The sequence shown here is derived from an EMBL/GenBank/DDBJ whole genome shotgun (WGS) entry which is preliminary data.</text>
</comment>
<proteinExistence type="predicted"/>
<dbReference type="Proteomes" id="UP001500886">
    <property type="component" value="Unassembled WGS sequence"/>
</dbReference>
<dbReference type="SFLD" id="SFLDG01129">
    <property type="entry name" value="C1.5:_HAD__Beta-PGM__Phosphata"/>
    <property type="match status" value="1"/>
</dbReference>
<evidence type="ECO:0000256" key="2">
    <source>
        <dbReference type="ARBA" id="ARBA00022801"/>
    </source>
</evidence>
<evidence type="ECO:0000313" key="4">
    <source>
        <dbReference type="EMBL" id="GAA2720474.1"/>
    </source>
</evidence>
<keyword evidence="3" id="KW-0460">Magnesium</keyword>
<dbReference type="PANTHER" id="PTHR46470">
    <property type="entry name" value="N-ACYLNEURAMINATE-9-PHOSPHATASE"/>
    <property type="match status" value="1"/>
</dbReference>
<protein>
    <submittedName>
        <fullName evidence="4">Pyrimidine 5'-nucleotidase</fullName>
    </submittedName>
</protein>
<evidence type="ECO:0000256" key="1">
    <source>
        <dbReference type="ARBA" id="ARBA00001946"/>
    </source>
</evidence>
<dbReference type="InterPro" id="IPR023214">
    <property type="entry name" value="HAD_sf"/>
</dbReference>
<evidence type="ECO:0000313" key="5">
    <source>
        <dbReference type="Proteomes" id="UP001500886"/>
    </source>
</evidence>
<comment type="cofactor">
    <cofactor evidence="1">
        <name>Mg(2+)</name>
        <dbReference type="ChEBI" id="CHEBI:18420"/>
    </cofactor>
</comment>
<accession>A0ABN3TXF3</accession>
<organism evidence="4 5">
    <name type="scientific">Streptomyces luteosporeus</name>
    <dbReference type="NCBI Taxonomy" id="173856"/>
    <lineage>
        <taxon>Bacteria</taxon>
        <taxon>Bacillati</taxon>
        <taxon>Actinomycetota</taxon>
        <taxon>Actinomycetes</taxon>
        <taxon>Kitasatosporales</taxon>
        <taxon>Streptomycetaceae</taxon>
        <taxon>Streptomyces</taxon>
    </lineage>
</organism>
<name>A0ABN3TXF3_9ACTN</name>